<dbReference type="PROSITE" id="PS50041">
    <property type="entry name" value="C_TYPE_LECTIN_2"/>
    <property type="match status" value="1"/>
</dbReference>
<dbReference type="HOGENOM" id="CLU_049894_13_2_1"/>
<dbReference type="PANTHER" id="PTHR22803">
    <property type="entry name" value="MANNOSE, PHOSPHOLIPASE, LECTIN RECEPTOR RELATED"/>
    <property type="match status" value="1"/>
</dbReference>
<proteinExistence type="predicted"/>
<dbReference type="EMBL" id="CH479180">
    <property type="protein sequence ID" value="EDW28255.1"/>
    <property type="molecule type" value="Genomic_DNA"/>
</dbReference>
<dbReference type="OMA" id="HVWFANG"/>
<dbReference type="STRING" id="7234.B4G6T6"/>
<sequence>MNKLPKIPEISEDVKERLGVPGFLNVTTSPFVKIGDGYYYIETKMEKNWYDAYESCRRMGADLISFDSIEKWKLINQYLINTNIQARYYTSGTDLHSEGKHVWFANGQPITLDIWYANNPNNDRNIEHCDELGYKEENRSETPGLNDVRCDFPLRYICEAPKPKTASFIVW</sequence>
<reference evidence="2 3" key="1">
    <citation type="journal article" date="2007" name="Nature">
        <title>Evolution of genes and genomes on the Drosophila phylogeny.</title>
        <authorList>
            <consortium name="Drosophila 12 Genomes Consortium"/>
            <person name="Clark A.G."/>
            <person name="Eisen M.B."/>
            <person name="Smith D.R."/>
            <person name="Bergman C.M."/>
            <person name="Oliver B."/>
            <person name="Markow T.A."/>
            <person name="Kaufman T.C."/>
            <person name="Kellis M."/>
            <person name="Gelbart W."/>
            <person name="Iyer V.N."/>
            <person name="Pollard D.A."/>
            <person name="Sackton T.B."/>
            <person name="Larracuente A.M."/>
            <person name="Singh N.D."/>
            <person name="Abad J.P."/>
            <person name="Abt D.N."/>
            <person name="Adryan B."/>
            <person name="Aguade M."/>
            <person name="Akashi H."/>
            <person name="Anderson W.W."/>
            <person name="Aquadro C.F."/>
            <person name="Ardell D.H."/>
            <person name="Arguello R."/>
            <person name="Artieri C.G."/>
            <person name="Barbash D.A."/>
            <person name="Barker D."/>
            <person name="Barsanti P."/>
            <person name="Batterham P."/>
            <person name="Batzoglou S."/>
            <person name="Begun D."/>
            <person name="Bhutkar A."/>
            <person name="Blanco E."/>
            <person name="Bosak S.A."/>
            <person name="Bradley R.K."/>
            <person name="Brand A.D."/>
            <person name="Brent M.R."/>
            <person name="Brooks A.N."/>
            <person name="Brown R.H."/>
            <person name="Butlin R.K."/>
            <person name="Caggese C."/>
            <person name="Calvi B.R."/>
            <person name="Bernardo de Carvalho A."/>
            <person name="Caspi A."/>
            <person name="Castrezana S."/>
            <person name="Celniker S.E."/>
            <person name="Chang J.L."/>
            <person name="Chapple C."/>
            <person name="Chatterji S."/>
            <person name="Chinwalla A."/>
            <person name="Civetta A."/>
            <person name="Clifton S.W."/>
            <person name="Comeron J.M."/>
            <person name="Costello J.C."/>
            <person name="Coyne J.A."/>
            <person name="Daub J."/>
            <person name="David R.G."/>
            <person name="Delcher A.L."/>
            <person name="Delehaunty K."/>
            <person name="Do C.B."/>
            <person name="Ebling H."/>
            <person name="Edwards K."/>
            <person name="Eickbush T."/>
            <person name="Evans J.D."/>
            <person name="Filipski A."/>
            <person name="Findeiss S."/>
            <person name="Freyhult E."/>
            <person name="Fulton L."/>
            <person name="Fulton R."/>
            <person name="Garcia A.C."/>
            <person name="Gardiner A."/>
            <person name="Garfield D.A."/>
            <person name="Garvin B.E."/>
            <person name="Gibson G."/>
            <person name="Gilbert D."/>
            <person name="Gnerre S."/>
            <person name="Godfrey J."/>
            <person name="Good R."/>
            <person name="Gotea V."/>
            <person name="Gravely B."/>
            <person name="Greenberg A.J."/>
            <person name="Griffiths-Jones S."/>
            <person name="Gross S."/>
            <person name="Guigo R."/>
            <person name="Gustafson E.A."/>
            <person name="Haerty W."/>
            <person name="Hahn M.W."/>
            <person name="Halligan D.L."/>
            <person name="Halpern A.L."/>
            <person name="Halter G.M."/>
            <person name="Han M.V."/>
            <person name="Heger A."/>
            <person name="Hillier L."/>
            <person name="Hinrichs A.S."/>
            <person name="Holmes I."/>
            <person name="Hoskins R.A."/>
            <person name="Hubisz M.J."/>
            <person name="Hultmark D."/>
            <person name="Huntley M.A."/>
            <person name="Jaffe D.B."/>
            <person name="Jagadeeshan S."/>
            <person name="Jeck W.R."/>
            <person name="Johnson J."/>
            <person name="Jones C.D."/>
            <person name="Jordan W.C."/>
            <person name="Karpen G.H."/>
            <person name="Kataoka E."/>
            <person name="Keightley P.D."/>
            <person name="Kheradpour P."/>
            <person name="Kirkness E.F."/>
            <person name="Koerich L.B."/>
            <person name="Kristiansen K."/>
            <person name="Kudrna D."/>
            <person name="Kulathinal R.J."/>
            <person name="Kumar S."/>
            <person name="Kwok R."/>
            <person name="Lander E."/>
            <person name="Langley C.H."/>
            <person name="Lapoint R."/>
            <person name="Lazzaro B.P."/>
            <person name="Lee S.J."/>
            <person name="Levesque L."/>
            <person name="Li R."/>
            <person name="Lin C.F."/>
            <person name="Lin M.F."/>
            <person name="Lindblad-Toh K."/>
            <person name="Llopart A."/>
            <person name="Long M."/>
            <person name="Low L."/>
            <person name="Lozovsky E."/>
            <person name="Lu J."/>
            <person name="Luo M."/>
            <person name="Machado C.A."/>
            <person name="Makalowski W."/>
            <person name="Marzo M."/>
            <person name="Matsuda M."/>
            <person name="Matzkin L."/>
            <person name="McAllister B."/>
            <person name="McBride C.S."/>
            <person name="McKernan B."/>
            <person name="McKernan K."/>
            <person name="Mendez-Lago M."/>
            <person name="Minx P."/>
            <person name="Mollenhauer M.U."/>
            <person name="Montooth K."/>
            <person name="Mount S.M."/>
            <person name="Mu X."/>
            <person name="Myers E."/>
            <person name="Negre B."/>
            <person name="Newfeld S."/>
            <person name="Nielsen R."/>
            <person name="Noor M.A."/>
            <person name="O'Grady P."/>
            <person name="Pachter L."/>
            <person name="Papaceit M."/>
            <person name="Parisi M.J."/>
            <person name="Parisi M."/>
            <person name="Parts L."/>
            <person name="Pedersen J.S."/>
            <person name="Pesole G."/>
            <person name="Phillippy A.M."/>
            <person name="Ponting C.P."/>
            <person name="Pop M."/>
            <person name="Porcelli D."/>
            <person name="Powell J.R."/>
            <person name="Prohaska S."/>
            <person name="Pruitt K."/>
            <person name="Puig M."/>
            <person name="Quesneville H."/>
            <person name="Ram K.R."/>
            <person name="Rand D."/>
            <person name="Rasmussen M.D."/>
            <person name="Reed L.K."/>
            <person name="Reenan R."/>
            <person name="Reily A."/>
            <person name="Remington K.A."/>
            <person name="Rieger T.T."/>
            <person name="Ritchie M.G."/>
            <person name="Robin C."/>
            <person name="Rogers Y.H."/>
            <person name="Rohde C."/>
            <person name="Rozas J."/>
            <person name="Rubenfield M.J."/>
            <person name="Ruiz A."/>
            <person name="Russo S."/>
            <person name="Salzberg S.L."/>
            <person name="Sanchez-Gracia A."/>
            <person name="Saranga D.J."/>
            <person name="Sato H."/>
            <person name="Schaeffer S.W."/>
            <person name="Schatz M.C."/>
            <person name="Schlenke T."/>
            <person name="Schwartz R."/>
            <person name="Segarra C."/>
            <person name="Singh R.S."/>
            <person name="Sirot L."/>
            <person name="Sirota M."/>
            <person name="Sisneros N.B."/>
            <person name="Smith C.D."/>
            <person name="Smith T.F."/>
            <person name="Spieth J."/>
            <person name="Stage D.E."/>
            <person name="Stark A."/>
            <person name="Stephan W."/>
            <person name="Strausberg R.L."/>
            <person name="Strempel S."/>
            <person name="Sturgill D."/>
            <person name="Sutton G."/>
            <person name="Sutton G.G."/>
            <person name="Tao W."/>
            <person name="Teichmann S."/>
            <person name="Tobari Y.N."/>
            <person name="Tomimura Y."/>
            <person name="Tsolas J.M."/>
            <person name="Valente V.L."/>
            <person name="Venter E."/>
            <person name="Venter J.C."/>
            <person name="Vicario S."/>
            <person name="Vieira F.G."/>
            <person name="Vilella A.J."/>
            <person name="Villasante A."/>
            <person name="Walenz B."/>
            <person name="Wang J."/>
            <person name="Wasserman M."/>
            <person name="Watts T."/>
            <person name="Wilson D."/>
            <person name="Wilson R.K."/>
            <person name="Wing R.A."/>
            <person name="Wolfner M.F."/>
            <person name="Wong A."/>
            <person name="Wong G.K."/>
            <person name="Wu C.I."/>
            <person name="Wu G."/>
            <person name="Yamamoto D."/>
            <person name="Yang H.P."/>
            <person name="Yang S.P."/>
            <person name="Yorke J.A."/>
            <person name="Yoshida K."/>
            <person name="Zdobnov E."/>
            <person name="Zhang P."/>
            <person name="Zhang Y."/>
            <person name="Zimin A.V."/>
            <person name="Baldwin J."/>
            <person name="Abdouelleil A."/>
            <person name="Abdulkadir J."/>
            <person name="Abebe A."/>
            <person name="Abera B."/>
            <person name="Abreu J."/>
            <person name="Acer S.C."/>
            <person name="Aftuck L."/>
            <person name="Alexander A."/>
            <person name="An P."/>
            <person name="Anderson E."/>
            <person name="Anderson S."/>
            <person name="Arachi H."/>
            <person name="Azer M."/>
            <person name="Bachantsang P."/>
            <person name="Barry A."/>
            <person name="Bayul T."/>
            <person name="Berlin A."/>
            <person name="Bessette D."/>
            <person name="Bloom T."/>
            <person name="Blye J."/>
            <person name="Boguslavskiy L."/>
            <person name="Bonnet C."/>
            <person name="Boukhgalter B."/>
            <person name="Bourzgui I."/>
            <person name="Brown A."/>
            <person name="Cahill P."/>
            <person name="Channer S."/>
            <person name="Cheshatsang Y."/>
            <person name="Chuda L."/>
            <person name="Citroen M."/>
            <person name="Collymore A."/>
            <person name="Cooke P."/>
            <person name="Costello M."/>
            <person name="D'Aco K."/>
            <person name="Daza R."/>
            <person name="De Haan G."/>
            <person name="DeGray S."/>
            <person name="DeMaso C."/>
            <person name="Dhargay N."/>
            <person name="Dooley K."/>
            <person name="Dooley E."/>
            <person name="Doricent M."/>
            <person name="Dorje P."/>
            <person name="Dorjee K."/>
            <person name="Dupes A."/>
            <person name="Elong R."/>
            <person name="Falk J."/>
            <person name="Farina A."/>
            <person name="Faro S."/>
            <person name="Ferguson D."/>
            <person name="Fisher S."/>
            <person name="Foley C.D."/>
            <person name="Franke A."/>
            <person name="Friedrich D."/>
            <person name="Gadbois L."/>
            <person name="Gearin G."/>
            <person name="Gearin C.R."/>
            <person name="Giannoukos G."/>
            <person name="Goode T."/>
            <person name="Graham J."/>
            <person name="Grandbois E."/>
            <person name="Grewal S."/>
            <person name="Gyaltsen K."/>
            <person name="Hafez N."/>
            <person name="Hagos B."/>
            <person name="Hall J."/>
            <person name="Henson C."/>
            <person name="Hollinger A."/>
            <person name="Honan T."/>
            <person name="Huard M.D."/>
            <person name="Hughes L."/>
            <person name="Hurhula B."/>
            <person name="Husby M.E."/>
            <person name="Kamat A."/>
            <person name="Kanga B."/>
            <person name="Kashin S."/>
            <person name="Khazanovich D."/>
            <person name="Kisner P."/>
            <person name="Lance K."/>
            <person name="Lara M."/>
            <person name="Lee W."/>
            <person name="Lennon N."/>
            <person name="Letendre F."/>
            <person name="LeVine R."/>
            <person name="Lipovsky A."/>
            <person name="Liu X."/>
            <person name="Liu J."/>
            <person name="Liu S."/>
            <person name="Lokyitsang T."/>
            <person name="Lokyitsang Y."/>
            <person name="Lubonja R."/>
            <person name="Lui A."/>
            <person name="MacDonald P."/>
            <person name="Magnisalis V."/>
            <person name="Maru K."/>
            <person name="Matthews C."/>
            <person name="McCusker W."/>
            <person name="McDonough S."/>
            <person name="Mehta T."/>
            <person name="Meldrim J."/>
            <person name="Meneus L."/>
            <person name="Mihai O."/>
            <person name="Mihalev A."/>
            <person name="Mihova T."/>
            <person name="Mittelman R."/>
            <person name="Mlenga V."/>
            <person name="Montmayeur A."/>
            <person name="Mulrain L."/>
            <person name="Navidi A."/>
            <person name="Naylor J."/>
            <person name="Negash T."/>
            <person name="Nguyen T."/>
            <person name="Nguyen N."/>
            <person name="Nicol R."/>
            <person name="Norbu C."/>
            <person name="Norbu N."/>
            <person name="Novod N."/>
            <person name="O'Neill B."/>
            <person name="Osman S."/>
            <person name="Markiewicz E."/>
            <person name="Oyono O.L."/>
            <person name="Patti C."/>
            <person name="Phunkhang P."/>
            <person name="Pierre F."/>
            <person name="Priest M."/>
            <person name="Raghuraman S."/>
            <person name="Rege F."/>
            <person name="Reyes R."/>
            <person name="Rise C."/>
            <person name="Rogov P."/>
            <person name="Ross K."/>
            <person name="Ryan E."/>
            <person name="Settipalli S."/>
            <person name="Shea T."/>
            <person name="Sherpa N."/>
            <person name="Shi L."/>
            <person name="Shih D."/>
            <person name="Sparrow T."/>
            <person name="Spaulding J."/>
            <person name="Stalker J."/>
            <person name="Stange-Thomann N."/>
            <person name="Stavropoulos S."/>
            <person name="Stone C."/>
            <person name="Strader C."/>
            <person name="Tesfaye S."/>
            <person name="Thomson T."/>
            <person name="Thoulutsang Y."/>
            <person name="Thoulutsang D."/>
            <person name="Topham K."/>
            <person name="Topping I."/>
            <person name="Tsamla T."/>
            <person name="Vassiliev H."/>
            <person name="Vo A."/>
            <person name="Wangchuk T."/>
            <person name="Wangdi T."/>
            <person name="Weiand M."/>
            <person name="Wilkinson J."/>
            <person name="Wilson A."/>
            <person name="Yadav S."/>
            <person name="Young G."/>
            <person name="Yu Q."/>
            <person name="Zembek L."/>
            <person name="Zhong D."/>
            <person name="Zimmer A."/>
            <person name="Zwirko Z."/>
            <person name="Jaffe D.B."/>
            <person name="Alvarez P."/>
            <person name="Brockman W."/>
            <person name="Butler J."/>
            <person name="Chin C."/>
            <person name="Gnerre S."/>
            <person name="Grabherr M."/>
            <person name="Kleber M."/>
            <person name="Mauceli E."/>
            <person name="MacCallum I."/>
        </authorList>
    </citation>
    <scope>NUCLEOTIDE SEQUENCE [LARGE SCALE GENOMIC DNA]</scope>
    <source>
        <strain evidence="3">MSH-3 / Tucson 14011-0111.49</strain>
    </source>
</reference>
<dbReference type="CDD" id="cd00037">
    <property type="entry name" value="CLECT"/>
    <property type="match status" value="1"/>
</dbReference>
<dbReference type="InterPro" id="IPR016187">
    <property type="entry name" value="CTDL_fold"/>
</dbReference>
<name>B4G6T6_DROPE</name>
<dbReference type="AlphaFoldDB" id="B4G6T6"/>
<feature type="domain" description="C-type lectin" evidence="1">
    <location>
        <begin position="34"/>
        <end position="159"/>
    </location>
</feature>
<dbReference type="InterPro" id="IPR001304">
    <property type="entry name" value="C-type_lectin-like"/>
</dbReference>
<dbReference type="PhylomeDB" id="B4G6T6"/>
<evidence type="ECO:0000259" key="1">
    <source>
        <dbReference type="PROSITE" id="PS50041"/>
    </source>
</evidence>
<dbReference type="InterPro" id="IPR050111">
    <property type="entry name" value="C-type_lectin/snaclec_domain"/>
</dbReference>
<gene>
    <name evidence="2" type="primary">Dper\GL19105</name>
    <name evidence="2" type="ORF">Dper_GL19105</name>
</gene>
<evidence type="ECO:0000313" key="2">
    <source>
        <dbReference type="EMBL" id="EDW28255.1"/>
    </source>
</evidence>
<dbReference type="Proteomes" id="UP000008744">
    <property type="component" value="Unassembled WGS sequence"/>
</dbReference>
<dbReference type="InterPro" id="IPR016186">
    <property type="entry name" value="C-type_lectin-like/link_sf"/>
</dbReference>
<dbReference type="Pfam" id="PF00059">
    <property type="entry name" value="Lectin_C"/>
    <property type="match status" value="1"/>
</dbReference>
<organism evidence="3">
    <name type="scientific">Drosophila persimilis</name>
    <name type="common">Fruit fly</name>
    <dbReference type="NCBI Taxonomy" id="7234"/>
    <lineage>
        <taxon>Eukaryota</taxon>
        <taxon>Metazoa</taxon>
        <taxon>Ecdysozoa</taxon>
        <taxon>Arthropoda</taxon>
        <taxon>Hexapoda</taxon>
        <taxon>Insecta</taxon>
        <taxon>Pterygota</taxon>
        <taxon>Neoptera</taxon>
        <taxon>Endopterygota</taxon>
        <taxon>Diptera</taxon>
        <taxon>Brachycera</taxon>
        <taxon>Muscomorpha</taxon>
        <taxon>Ephydroidea</taxon>
        <taxon>Drosophilidae</taxon>
        <taxon>Drosophila</taxon>
        <taxon>Sophophora</taxon>
    </lineage>
</organism>
<keyword evidence="3" id="KW-1185">Reference proteome</keyword>
<dbReference type="SUPFAM" id="SSF56436">
    <property type="entry name" value="C-type lectin-like"/>
    <property type="match status" value="1"/>
</dbReference>
<dbReference type="OrthoDB" id="7773875at2759"/>
<dbReference type="SMR" id="B4G6T6"/>
<accession>B4G6T6</accession>
<dbReference type="Gene3D" id="3.10.100.10">
    <property type="entry name" value="Mannose-Binding Protein A, subunit A"/>
    <property type="match status" value="1"/>
</dbReference>
<dbReference type="SMART" id="SM00034">
    <property type="entry name" value="CLECT"/>
    <property type="match status" value="1"/>
</dbReference>
<protein>
    <submittedName>
        <fullName evidence="2">GL19105</fullName>
    </submittedName>
</protein>
<evidence type="ECO:0000313" key="3">
    <source>
        <dbReference type="Proteomes" id="UP000008744"/>
    </source>
</evidence>
<dbReference type="eggNOG" id="KOG4297">
    <property type="taxonomic scope" value="Eukaryota"/>
</dbReference>